<dbReference type="EMBL" id="CP104694">
    <property type="protein sequence ID" value="UXI68029.1"/>
    <property type="molecule type" value="Genomic_DNA"/>
</dbReference>
<name>A0ABY6BDC8_9GAMM</name>
<dbReference type="InterPro" id="IPR002881">
    <property type="entry name" value="DUF58"/>
</dbReference>
<keyword evidence="3" id="KW-1185">Reference proteome</keyword>
<dbReference type="Pfam" id="PF01882">
    <property type="entry name" value="DUF58"/>
    <property type="match status" value="1"/>
</dbReference>
<dbReference type="PANTHER" id="PTHR33608:SF3">
    <property type="entry name" value="SLR2013 PROTEIN"/>
    <property type="match status" value="1"/>
</dbReference>
<sequence>MRPSAGLVGGLVACALASGLALAGWAPWTFVLILAGVLVLLAVQDALRLRGLPTPSVERDIPPIIPVGVERRVVLRLRHSARQVLQLDVHDLHPSQWAVFGLPRRVGLPPAREMELPYRLTPDERGIATFEGCAVRLRSPLGLWWQQRRVPLRQSVRVYPNFAPLAKLALVGAEQASRVIGAHLKRRRGEGTEFQQLREYRTGDSMRQIDWKASQRARKLISRDYQEEKNQQVMLLLDTGRRMLSRDDGLAHFDHVLNAALMVAYIALRQGDAVGLLASGGPSRFMAPRRGMGAIDAMLNTVFDLQPEAVATDYLEAATRLGTRQSRRCLVLLITNARDEDMDDLVAAVRLLQRRHLVCVASLREGIVDEIGSQPVNDLEDAIAIGAMSHYAEQRTQAHRNLRAQGADVLDVNCRELPRTLVEHYLAIKRAARL</sequence>
<dbReference type="SUPFAM" id="SSF53300">
    <property type="entry name" value="vWA-like"/>
    <property type="match status" value="1"/>
</dbReference>
<proteinExistence type="predicted"/>
<evidence type="ECO:0000259" key="1">
    <source>
        <dbReference type="Pfam" id="PF01882"/>
    </source>
</evidence>
<reference evidence="2" key="1">
    <citation type="submission" date="2022-09" db="EMBL/GenBank/DDBJ databases">
        <title>Tahibacter sp. nov., isolated from a fresh water.</title>
        <authorList>
            <person name="Baek J.H."/>
            <person name="Lee J.K."/>
            <person name="Kim J.M."/>
            <person name="Jeon C.O."/>
        </authorList>
    </citation>
    <scope>NUCLEOTIDE SEQUENCE</scope>
    <source>
        <strain evidence="2">W38</strain>
    </source>
</reference>
<protein>
    <submittedName>
        <fullName evidence="2">DUF58 domain-containing protein</fullName>
    </submittedName>
</protein>
<dbReference type="Proteomes" id="UP001064632">
    <property type="component" value="Chromosome"/>
</dbReference>
<evidence type="ECO:0000313" key="3">
    <source>
        <dbReference type="Proteomes" id="UP001064632"/>
    </source>
</evidence>
<accession>A0ABY6BDC8</accession>
<dbReference type="PANTHER" id="PTHR33608">
    <property type="entry name" value="BLL2464 PROTEIN"/>
    <property type="match status" value="1"/>
</dbReference>
<dbReference type="InterPro" id="IPR036465">
    <property type="entry name" value="vWFA_dom_sf"/>
</dbReference>
<dbReference type="RefSeq" id="WP_261694996.1">
    <property type="nucleotide sequence ID" value="NZ_CP104694.1"/>
</dbReference>
<organism evidence="2 3">
    <name type="scientific">Tahibacter amnicola</name>
    <dbReference type="NCBI Taxonomy" id="2976241"/>
    <lineage>
        <taxon>Bacteria</taxon>
        <taxon>Pseudomonadati</taxon>
        <taxon>Pseudomonadota</taxon>
        <taxon>Gammaproteobacteria</taxon>
        <taxon>Lysobacterales</taxon>
        <taxon>Rhodanobacteraceae</taxon>
        <taxon>Tahibacter</taxon>
    </lineage>
</organism>
<evidence type="ECO:0000313" key="2">
    <source>
        <dbReference type="EMBL" id="UXI68029.1"/>
    </source>
</evidence>
<feature type="domain" description="DUF58" evidence="1">
    <location>
        <begin position="197"/>
        <end position="405"/>
    </location>
</feature>
<gene>
    <name evidence="2" type="ORF">N4264_25440</name>
</gene>